<sequence length="99" mass="10999">MAITLKKDVGYTQGAIEFYKRYKDAFGEVVKAKMIGDTENVNYKLTLTNSNEEELVFNGELTSGYGGEGCRGTKTVLELAGFPISDEFISTHESFELNK</sequence>
<comment type="caution">
    <text evidence="1">The sequence shown here is derived from an EMBL/GenBank/DDBJ whole genome shotgun (WGS) entry which is preliminary data.</text>
</comment>
<dbReference type="RefSeq" id="WP_017895725.1">
    <property type="nucleotide sequence ID" value="NZ_CBXI010000024.1"/>
</dbReference>
<keyword evidence="2" id="KW-1185">Reference proteome</keyword>
<gene>
    <name evidence="1" type="ORF">CTDIVETGP_1563</name>
</gene>
<dbReference type="Proteomes" id="UP000019482">
    <property type="component" value="Unassembled WGS sequence"/>
</dbReference>
<accession>W6N4L6</accession>
<proteinExistence type="predicted"/>
<organism evidence="1 2">
    <name type="scientific">Clostridium tyrobutyricum DIVETGP</name>
    <dbReference type="NCBI Taxonomy" id="1408889"/>
    <lineage>
        <taxon>Bacteria</taxon>
        <taxon>Bacillati</taxon>
        <taxon>Bacillota</taxon>
        <taxon>Clostridia</taxon>
        <taxon>Eubacteriales</taxon>
        <taxon>Clostridiaceae</taxon>
        <taxon>Clostridium</taxon>
    </lineage>
</organism>
<dbReference type="EMBL" id="CBXI010000024">
    <property type="protein sequence ID" value="CDL91493.1"/>
    <property type="molecule type" value="Genomic_DNA"/>
</dbReference>
<reference evidence="1 2" key="1">
    <citation type="journal article" date="2015" name="Genome Announc.">
        <title>Draft Genome Sequence of Clostridium tyrobutyricum Strain DIVETGP, Isolated from Cow's Milk for Grana Padano Production.</title>
        <authorList>
            <person name="Soggiu A."/>
            <person name="Piras C."/>
            <person name="Gaiarsa S."/>
            <person name="Sassera D."/>
            <person name="Roncada P."/>
            <person name="Bendixen E."/>
            <person name="Brasca M."/>
            <person name="Bonizzi L."/>
        </authorList>
    </citation>
    <scope>NUCLEOTIDE SEQUENCE [LARGE SCALE GENOMIC DNA]</scope>
    <source>
        <strain evidence="1 2">DIVETGP</strain>
    </source>
</reference>
<dbReference type="GeneID" id="29419488"/>
<dbReference type="OrthoDB" id="9989148at2"/>
<name>W6N4L6_CLOTY</name>
<dbReference type="AlphaFoldDB" id="W6N4L6"/>
<evidence type="ECO:0000313" key="1">
    <source>
        <dbReference type="EMBL" id="CDL91493.1"/>
    </source>
</evidence>
<evidence type="ECO:0000313" key="2">
    <source>
        <dbReference type="Proteomes" id="UP000019482"/>
    </source>
</evidence>
<protein>
    <submittedName>
        <fullName evidence="1">Uncharacterized protein</fullName>
    </submittedName>
</protein>